<keyword evidence="3 7" id="KW-1133">Transmembrane helix</keyword>
<sequence>METNTLWASVIGGITAWIIYLIGGVDELIRALTILMAIDFTLGLMVAWLIKDVDSRKAFKGLLKKTAMILMVVAAVQLDNATESGDFMRNAMILFLIGMEGISMVENLGHLGIKVPRFLQNAFTQLKNNNEDKSKDGEDKPKDNEDKLKDGEDK</sequence>
<dbReference type="Proteomes" id="UP000013911">
    <property type="component" value="Unassembled WGS sequence"/>
</dbReference>
<organism evidence="8 9">
    <name type="scientific">Lysinibacillus sphaericus OT4b.31</name>
    <dbReference type="NCBI Taxonomy" id="1285586"/>
    <lineage>
        <taxon>Bacteria</taxon>
        <taxon>Bacillati</taxon>
        <taxon>Bacillota</taxon>
        <taxon>Bacilli</taxon>
        <taxon>Bacillales</taxon>
        <taxon>Bacillaceae</taxon>
        <taxon>Lysinibacillus</taxon>
    </lineage>
</organism>
<accession>R7Z9M0</accession>
<evidence type="ECO:0000256" key="3">
    <source>
        <dbReference type="ARBA" id="ARBA00022989"/>
    </source>
</evidence>
<evidence type="ECO:0000313" key="9">
    <source>
        <dbReference type="Proteomes" id="UP000013911"/>
    </source>
</evidence>
<evidence type="ECO:0000256" key="5">
    <source>
        <dbReference type="ARBA" id="ARBA00023600"/>
    </source>
</evidence>
<evidence type="ECO:0000256" key="7">
    <source>
        <dbReference type="SAM" id="Phobius"/>
    </source>
</evidence>
<dbReference type="AlphaFoldDB" id="R7Z9M0"/>
<dbReference type="PATRIC" id="fig|1285586.5.peg.4257"/>
<dbReference type="NCBIfam" id="TIGR01593">
    <property type="entry name" value="holin_tox_secr"/>
    <property type="match status" value="1"/>
</dbReference>
<evidence type="ECO:0000313" key="8">
    <source>
        <dbReference type="EMBL" id="EON70636.1"/>
    </source>
</evidence>
<comment type="similarity">
    <text evidence="5">Belongs to the bacteriophage holin family. Cp-1 holin subfamily.</text>
</comment>
<evidence type="ECO:0000256" key="2">
    <source>
        <dbReference type="ARBA" id="ARBA00022692"/>
    </source>
</evidence>
<dbReference type="RefSeq" id="WP_010860987.1">
    <property type="nucleotide sequence ID" value="NZ_KB933406.1"/>
</dbReference>
<evidence type="ECO:0000256" key="6">
    <source>
        <dbReference type="SAM" id="MobiDB-lite"/>
    </source>
</evidence>
<proteinExistence type="inferred from homology"/>
<comment type="subcellular location">
    <subcellularLocation>
        <location evidence="1">Membrane</location>
        <topology evidence="1">Multi-pass membrane protein</topology>
    </subcellularLocation>
</comment>
<feature type="transmembrane region" description="Helical" evidence="7">
    <location>
        <begin position="28"/>
        <end position="50"/>
    </location>
</feature>
<dbReference type="EMBL" id="AQPX01000031">
    <property type="protein sequence ID" value="EON70636.1"/>
    <property type="molecule type" value="Genomic_DNA"/>
</dbReference>
<reference evidence="8 9" key="1">
    <citation type="submission" date="2013-04" db="EMBL/GenBank/DDBJ databases">
        <title>Draft genome of the heavy metal tolerant bacterium Lysinibacillus sphaericus strain OT4b.31.</title>
        <authorList>
            <person name="Pena-Montenegro T.D."/>
            <person name="Dussan J."/>
        </authorList>
    </citation>
    <scope>NUCLEOTIDE SEQUENCE [LARGE SCALE GENOMIC DNA]</scope>
    <source>
        <strain evidence="8 9">OT4b.31</strain>
    </source>
</reference>
<dbReference type="HOGENOM" id="CLU_125939_4_0_9"/>
<comment type="caution">
    <text evidence="8">The sequence shown here is derived from an EMBL/GenBank/DDBJ whole genome shotgun (WGS) entry which is preliminary data.</text>
</comment>
<dbReference type="GO" id="GO:0016020">
    <property type="term" value="C:membrane"/>
    <property type="evidence" value="ECO:0007669"/>
    <property type="project" value="UniProtKB-SubCell"/>
</dbReference>
<gene>
    <name evidence="8" type="ORF">H131_20432</name>
</gene>
<dbReference type="Pfam" id="PF05105">
    <property type="entry name" value="Phage_holin_4_1"/>
    <property type="match status" value="1"/>
</dbReference>
<dbReference type="eggNOG" id="COG4824">
    <property type="taxonomic scope" value="Bacteria"/>
</dbReference>
<keyword evidence="2 7" id="KW-0812">Transmembrane</keyword>
<name>R7Z9M0_LYSSH</name>
<dbReference type="OrthoDB" id="88184at2"/>
<protein>
    <recommendedName>
        <fullName evidence="10">Holin</fullName>
    </recommendedName>
</protein>
<dbReference type="InterPro" id="IPR006480">
    <property type="entry name" value="Phage_holin_4_1"/>
</dbReference>
<keyword evidence="4 7" id="KW-0472">Membrane</keyword>
<evidence type="ECO:0000256" key="4">
    <source>
        <dbReference type="ARBA" id="ARBA00023136"/>
    </source>
</evidence>
<evidence type="ECO:0008006" key="10">
    <source>
        <dbReference type="Google" id="ProtNLM"/>
    </source>
</evidence>
<feature type="transmembrane region" description="Helical" evidence="7">
    <location>
        <begin position="5"/>
        <end position="22"/>
    </location>
</feature>
<evidence type="ECO:0000256" key="1">
    <source>
        <dbReference type="ARBA" id="ARBA00004141"/>
    </source>
</evidence>
<feature type="region of interest" description="Disordered" evidence="6">
    <location>
        <begin position="129"/>
        <end position="154"/>
    </location>
</feature>